<dbReference type="AlphaFoldDB" id="A0A1H9S2Z1"/>
<comment type="function">
    <text evidence="12 13">RNA polymerase that catalyzes the synthesis of short RNA molecules used as primers for DNA polymerase during DNA replication.</text>
</comment>
<dbReference type="SUPFAM" id="SSF56731">
    <property type="entry name" value="DNA primase core"/>
    <property type="match status" value="1"/>
</dbReference>
<dbReference type="FunFam" id="3.90.580.10:FF:000001">
    <property type="entry name" value="DNA primase"/>
    <property type="match status" value="1"/>
</dbReference>
<evidence type="ECO:0000256" key="8">
    <source>
        <dbReference type="ARBA" id="ARBA00022833"/>
    </source>
</evidence>
<dbReference type="Gene3D" id="3.90.580.10">
    <property type="entry name" value="Zinc finger, CHC2-type domain"/>
    <property type="match status" value="1"/>
</dbReference>
<dbReference type="NCBIfam" id="TIGR01391">
    <property type="entry name" value="dnaG"/>
    <property type="match status" value="1"/>
</dbReference>
<dbReference type="HAMAP" id="MF_00974">
    <property type="entry name" value="DNA_primase_DnaG"/>
    <property type="match status" value="1"/>
</dbReference>
<keyword evidence="2 12" id="KW-0639">Primosome</keyword>
<dbReference type="Proteomes" id="UP000182471">
    <property type="component" value="Unassembled WGS sequence"/>
</dbReference>
<dbReference type="InterPro" id="IPR037068">
    <property type="entry name" value="DNA_primase_core_N_sf"/>
</dbReference>
<dbReference type="FunFam" id="3.40.1360.10:FF:000002">
    <property type="entry name" value="DNA primase"/>
    <property type="match status" value="1"/>
</dbReference>
<dbReference type="Gene3D" id="3.40.1360.10">
    <property type="match status" value="1"/>
</dbReference>
<evidence type="ECO:0000313" key="17">
    <source>
        <dbReference type="Proteomes" id="UP000182471"/>
    </source>
</evidence>
<dbReference type="GO" id="GO:0000428">
    <property type="term" value="C:DNA-directed RNA polymerase complex"/>
    <property type="evidence" value="ECO:0007669"/>
    <property type="project" value="UniProtKB-KW"/>
</dbReference>
<name>A0A1H9S2Z1_9FIRM</name>
<dbReference type="InterPro" id="IPR016136">
    <property type="entry name" value="DNA_helicase_N/primase_C"/>
</dbReference>
<evidence type="ECO:0000256" key="10">
    <source>
        <dbReference type="ARBA" id="ARBA00023125"/>
    </source>
</evidence>
<keyword evidence="7 12" id="KW-0863">Zinc-finger</keyword>
<dbReference type="CDD" id="cd03364">
    <property type="entry name" value="TOPRIM_DnaG_primases"/>
    <property type="match status" value="1"/>
</dbReference>
<feature type="domain" description="Toprim" evidence="15">
    <location>
        <begin position="256"/>
        <end position="337"/>
    </location>
</feature>
<dbReference type="InterPro" id="IPR006171">
    <property type="entry name" value="TOPRIM_dom"/>
</dbReference>
<comment type="similarity">
    <text evidence="12 13">Belongs to the DnaG primase family.</text>
</comment>
<evidence type="ECO:0000256" key="4">
    <source>
        <dbReference type="ARBA" id="ARBA00022695"/>
    </source>
</evidence>
<evidence type="ECO:0000256" key="12">
    <source>
        <dbReference type="HAMAP-Rule" id="MF_00974"/>
    </source>
</evidence>
<dbReference type="InterPro" id="IPR013264">
    <property type="entry name" value="DNAG_N"/>
</dbReference>
<evidence type="ECO:0000256" key="3">
    <source>
        <dbReference type="ARBA" id="ARBA00022679"/>
    </source>
</evidence>
<dbReference type="InterPro" id="IPR034151">
    <property type="entry name" value="TOPRIM_DnaG_bac"/>
</dbReference>
<dbReference type="Gene3D" id="3.90.980.10">
    <property type="entry name" value="DNA primase, catalytic core, N-terminal domain"/>
    <property type="match status" value="1"/>
</dbReference>
<keyword evidence="9" id="KW-0460">Magnesium</keyword>
<dbReference type="PANTHER" id="PTHR30313">
    <property type="entry name" value="DNA PRIMASE"/>
    <property type="match status" value="1"/>
</dbReference>
<proteinExistence type="inferred from homology"/>
<dbReference type="GO" id="GO:0003899">
    <property type="term" value="F:DNA-directed RNA polymerase activity"/>
    <property type="evidence" value="ECO:0007669"/>
    <property type="project" value="UniProtKB-UniRule"/>
</dbReference>
<dbReference type="GO" id="GO:0006269">
    <property type="term" value="P:DNA replication, synthesis of primer"/>
    <property type="evidence" value="ECO:0007669"/>
    <property type="project" value="UniProtKB-UniRule"/>
</dbReference>
<dbReference type="SMART" id="SM00400">
    <property type="entry name" value="ZnF_CHCC"/>
    <property type="match status" value="1"/>
</dbReference>
<dbReference type="SMART" id="SM00493">
    <property type="entry name" value="TOPRIM"/>
    <property type="match status" value="1"/>
</dbReference>
<evidence type="ECO:0000256" key="2">
    <source>
        <dbReference type="ARBA" id="ARBA00022515"/>
    </source>
</evidence>
<keyword evidence="3 12" id="KW-0808">Transferase</keyword>
<dbReference type="GO" id="GO:1990077">
    <property type="term" value="C:primosome complex"/>
    <property type="evidence" value="ECO:0007669"/>
    <property type="project" value="UniProtKB-KW"/>
</dbReference>
<dbReference type="SUPFAM" id="SSF57783">
    <property type="entry name" value="Zinc beta-ribbon"/>
    <property type="match status" value="1"/>
</dbReference>
<comment type="domain">
    <text evidence="12">Contains an N-terminal zinc-binding domain, a central core domain that contains the primase activity, and a C-terminal DnaB-binding domain.</text>
</comment>
<dbReference type="Pfam" id="PF01807">
    <property type="entry name" value="Zn_ribbon_DnaG"/>
    <property type="match status" value="1"/>
</dbReference>
<keyword evidence="17" id="KW-1185">Reference proteome</keyword>
<evidence type="ECO:0000256" key="1">
    <source>
        <dbReference type="ARBA" id="ARBA00022478"/>
    </source>
</evidence>
<dbReference type="Gene3D" id="1.10.860.10">
    <property type="entry name" value="DNAb Helicase, Chain A"/>
    <property type="match status" value="1"/>
</dbReference>
<evidence type="ECO:0000256" key="13">
    <source>
        <dbReference type="PIRNR" id="PIRNR002811"/>
    </source>
</evidence>
<evidence type="ECO:0000313" key="16">
    <source>
        <dbReference type="EMBL" id="SER79298.1"/>
    </source>
</evidence>
<dbReference type="GO" id="GO:0005737">
    <property type="term" value="C:cytoplasm"/>
    <property type="evidence" value="ECO:0007669"/>
    <property type="project" value="TreeGrafter"/>
</dbReference>
<evidence type="ECO:0000256" key="5">
    <source>
        <dbReference type="ARBA" id="ARBA00022705"/>
    </source>
</evidence>
<keyword evidence="11 12" id="KW-0804">Transcription</keyword>
<accession>A0A1H9S2Z1</accession>
<feature type="zinc finger region" description="CHC2-type" evidence="12 14">
    <location>
        <begin position="39"/>
        <end position="63"/>
    </location>
</feature>
<dbReference type="PANTHER" id="PTHR30313:SF2">
    <property type="entry name" value="DNA PRIMASE"/>
    <property type="match status" value="1"/>
</dbReference>
<keyword evidence="4 12" id="KW-0548">Nucleotidyltransferase</keyword>
<dbReference type="InterPro" id="IPR050219">
    <property type="entry name" value="DnaG_primase"/>
</dbReference>
<dbReference type="EMBL" id="FOGW01000010">
    <property type="protein sequence ID" value="SER79298.1"/>
    <property type="molecule type" value="Genomic_DNA"/>
</dbReference>
<dbReference type="InterPro" id="IPR019475">
    <property type="entry name" value="DNA_primase_DnaB-bd"/>
</dbReference>
<keyword evidence="1 12" id="KW-0240">DNA-directed RNA polymerase</keyword>
<sequence>MPFYSDDLIEEVRQSNDIVDVIGNYVRLKKKGSSYFGLCPFHNEKTGSFSVSPNKQMYYCFGCGAGGNVFTFLMQYENFSFKESMEYLAERANITLPQYEMTAEQKMKANEKAVLLEINKEAAKYFYTLLRSPRGEMASKYFEKRQLSPETMRKFGLGYSDQYSDDLYRYLKQKGYDDEILRQSGLITIKESKGVYDRFWNRAMFPIMDAHNKVIGFGGRVMGDGEPKYLNSPETKVFDKGRNLYGLNFARASRREYLLLCEGYMDVISLHQAGFDNAVASLGTALTSGHASLLKRYTKAVYLTYDSDGAGVKAALRAIPILNEVGITTKVINMKPYKDPDEFIKNLGAEEYEKRIQQAENSFMFEIRILQDNFDLNDPDGKTKFFQEVAKKLLGFSEELERNNYIEAVAKKYHISYEDLRKMVVNMAIKLGGYKRPQEIRNSHTVKKQREDGMRQSQKLMLTWLIEDEKLYPIIKKYISPSDFTQELYLKVATEVFSQYEESGVVNAARIISMFDSEEEQREVASLFNAKIQKLSSKSDKEKALKETVIRIKQNSISVRSNALDPTDLKGLMEVINDKKELENIEKMQFSL</sequence>
<dbReference type="RefSeq" id="WP_022748708.1">
    <property type="nucleotide sequence ID" value="NZ_FOGW01000010.1"/>
</dbReference>
<evidence type="ECO:0000259" key="15">
    <source>
        <dbReference type="PROSITE" id="PS50880"/>
    </source>
</evidence>
<dbReference type="PROSITE" id="PS50880">
    <property type="entry name" value="TOPRIM"/>
    <property type="match status" value="1"/>
</dbReference>
<protein>
    <recommendedName>
        <fullName evidence="12 13">DNA primase</fullName>
        <ecNumber evidence="12">2.7.7.101</ecNumber>
    </recommendedName>
</protein>
<dbReference type="Pfam" id="PF10410">
    <property type="entry name" value="DnaB_bind"/>
    <property type="match status" value="1"/>
</dbReference>
<comment type="catalytic activity">
    <reaction evidence="12">
        <text>ssDNA + n NTP = ssDNA/pppN(pN)n-1 hybrid + (n-1) diphosphate.</text>
        <dbReference type="EC" id="2.7.7.101"/>
    </reaction>
</comment>
<keyword evidence="5 12" id="KW-0235">DNA replication</keyword>
<dbReference type="EC" id="2.7.7.101" evidence="12"/>
<dbReference type="OrthoDB" id="9803773at2"/>
<keyword evidence="8 12" id="KW-0862">Zinc</keyword>
<organism evidence="16 17">
    <name type="scientific">Lachnobacterium bovis</name>
    <dbReference type="NCBI Taxonomy" id="140626"/>
    <lineage>
        <taxon>Bacteria</taxon>
        <taxon>Bacillati</taxon>
        <taxon>Bacillota</taxon>
        <taxon>Clostridia</taxon>
        <taxon>Lachnospirales</taxon>
        <taxon>Lachnospiraceae</taxon>
        <taxon>Lachnobacterium</taxon>
    </lineage>
</organism>
<gene>
    <name evidence="12" type="primary">dnaG</name>
    <name evidence="16" type="ORF">SAMN02910429_01114</name>
</gene>
<dbReference type="InterPro" id="IPR030846">
    <property type="entry name" value="DnaG_bac"/>
</dbReference>
<evidence type="ECO:0000256" key="9">
    <source>
        <dbReference type="ARBA" id="ARBA00022842"/>
    </source>
</evidence>
<dbReference type="InterPro" id="IPR002694">
    <property type="entry name" value="Znf_CHC2"/>
</dbReference>
<dbReference type="InterPro" id="IPR036977">
    <property type="entry name" value="DNA_primase_Znf_CHC2"/>
</dbReference>
<reference evidence="17" key="1">
    <citation type="submission" date="2016-10" db="EMBL/GenBank/DDBJ databases">
        <authorList>
            <person name="Varghese N."/>
            <person name="Submissions S."/>
        </authorList>
    </citation>
    <scope>NUCLEOTIDE SEQUENCE [LARGE SCALE GENOMIC DNA]</scope>
    <source>
        <strain evidence="17">S1b</strain>
    </source>
</reference>
<dbReference type="PIRSF" id="PIRSF002811">
    <property type="entry name" value="DnaG"/>
    <property type="match status" value="1"/>
</dbReference>
<evidence type="ECO:0000256" key="11">
    <source>
        <dbReference type="ARBA" id="ARBA00023163"/>
    </source>
</evidence>
<dbReference type="GO" id="GO:0003677">
    <property type="term" value="F:DNA binding"/>
    <property type="evidence" value="ECO:0007669"/>
    <property type="project" value="UniProtKB-KW"/>
</dbReference>
<evidence type="ECO:0000256" key="7">
    <source>
        <dbReference type="ARBA" id="ARBA00022771"/>
    </source>
</evidence>
<dbReference type="InterPro" id="IPR006295">
    <property type="entry name" value="DNA_primase_DnaG"/>
</dbReference>
<keyword evidence="6 12" id="KW-0479">Metal-binding</keyword>
<dbReference type="Pfam" id="PF13155">
    <property type="entry name" value="Toprim_2"/>
    <property type="match status" value="1"/>
</dbReference>
<comment type="cofactor">
    <cofactor evidence="12 13 14">
        <name>Zn(2+)</name>
        <dbReference type="ChEBI" id="CHEBI:29105"/>
    </cofactor>
    <text evidence="12 13 14">Binds 1 zinc ion per monomer.</text>
</comment>
<dbReference type="GO" id="GO:0008270">
    <property type="term" value="F:zinc ion binding"/>
    <property type="evidence" value="ECO:0007669"/>
    <property type="project" value="UniProtKB-UniRule"/>
</dbReference>
<evidence type="ECO:0000256" key="14">
    <source>
        <dbReference type="PIRSR" id="PIRSR002811-1"/>
    </source>
</evidence>
<dbReference type="FunFam" id="3.90.980.10:FF:000001">
    <property type="entry name" value="DNA primase"/>
    <property type="match status" value="1"/>
</dbReference>
<comment type="subunit">
    <text evidence="12">Monomer. Interacts with DnaB.</text>
</comment>
<keyword evidence="10 12" id="KW-0238">DNA-binding</keyword>
<evidence type="ECO:0000256" key="6">
    <source>
        <dbReference type="ARBA" id="ARBA00022723"/>
    </source>
</evidence>
<dbReference type="Pfam" id="PF08275">
    <property type="entry name" value="DNAG_N"/>
    <property type="match status" value="1"/>
</dbReference>